<dbReference type="Gene3D" id="3.70.10.10">
    <property type="match status" value="1"/>
</dbReference>
<dbReference type="GO" id="GO:0003887">
    <property type="term" value="F:DNA-directed DNA polymerase activity"/>
    <property type="evidence" value="ECO:0007669"/>
    <property type="project" value="UniProtKB-KW"/>
</dbReference>
<evidence type="ECO:0000256" key="2">
    <source>
        <dbReference type="ARBA" id="ARBA00010752"/>
    </source>
</evidence>
<keyword evidence="4" id="KW-0808">Transferase</keyword>
<dbReference type="GO" id="GO:0009360">
    <property type="term" value="C:DNA polymerase III complex"/>
    <property type="evidence" value="ECO:0007669"/>
    <property type="project" value="InterPro"/>
</dbReference>
<dbReference type="NCBIfam" id="TIGR00663">
    <property type="entry name" value="dnan"/>
    <property type="match status" value="1"/>
</dbReference>
<evidence type="ECO:0000256" key="1">
    <source>
        <dbReference type="ARBA" id="ARBA00004496"/>
    </source>
</evidence>
<dbReference type="InterPro" id="IPR001001">
    <property type="entry name" value="DNA_polIII_beta"/>
</dbReference>
<comment type="similarity">
    <text evidence="2">Belongs to the beta sliding clamp family.</text>
</comment>
<evidence type="ECO:0000256" key="6">
    <source>
        <dbReference type="ARBA" id="ARBA00022705"/>
    </source>
</evidence>
<organism evidence="11">
    <name type="scientific">marine metagenome</name>
    <dbReference type="NCBI Taxonomy" id="408172"/>
    <lineage>
        <taxon>unclassified sequences</taxon>
        <taxon>metagenomes</taxon>
        <taxon>ecological metagenomes</taxon>
    </lineage>
</organism>
<dbReference type="InterPro" id="IPR046938">
    <property type="entry name" value="DNA_clamp_sf"/>
</dbReference>
<dbReference type="CDD" id="cd00140">
    <property type="entry name" value="beta_clamp"/>
    <property type="match status" value="1"/>
</dbReference>
<dbReference type="PANTHER" id="PTHR30478">
    <property type="entry name" value="DNA POLYMERASE III SUBUNIT BETA"/>
    <property type="match status" value="1"/>
</dbReference>
<dbReference type="Pfam" id="PF00712">
    <property type="entry name" value="DNA_pol3_beta"/>
    <property type="match status" value="1"/>
</dbReference>
<keyword evidence="3" id="KW-0963">Cytoplasm</keyword>
<dbReference type="GO" id="GO:0008408">
    <property type="term" value="F:3'-5' exonuclease activity"/>
    <property type="evidence" value="ECO:0007669"/>
    <property type="project" value="InterPro"/>
</dbReference>
<dbReference type="EMBL" id="UINC01002229">
    <property type="protein sequence ID" value="SUZ94384.1"/>
    <property type="molecule type" value="Genomic_DNA"/>
</dbReference>
<evidence type="ECO:0000256" key="5">
    <source>
        <dbReference type="ARBA" id="ARBA00022695"/>
    </source>
</evidence>
<evidence type="ECO:0000313" key="11">
    <source>
        <dbReference type="EMBL" id="SUZ94384.1"/>
    </source>
</evidence>
<gene>
    <name evidence="11" type="ORF">METZ01_LOCUS47238</name>
</gene>
<evidence type="ECO:0000259" key="10">
    <source>
        <dbReference type="Pfam" id="PF02767"/>
    </source>
</evidence>
<sequence>MKISIERDILLKGLNHVHSVVERRNTIPVLSNVKIKADDEGISLTATDLDLEIIENLKANTLDAGITTTSAHTLYDIVRKLPEGSQIDIEKNENNLIILNCGQSNFELSTLPDEDFPEMSSGEMPCNFTIGSKDFAKIIDKSRFAISTEETRYYLNGIFLHAIDGNLRGVATDGHRLACILSDLPKGADEMPSIIIPRKTISEIRKLI</sequence>
<dbReference type="GO" id="GO:0003677">
    <property type="term" value="F:DNA binding"/>
    <property type="evidence" value="ECO:0007669"/>
    <property type="project" value="UniProtKB-KW"/>
</dbReference>
<name>A0A381RT55_9ZZZZ</name>
<dbReference type="SUPFAM" id="SSF55979">
    <property type="entry name" value="DNA clamp"/>
    <property type="match status" value="2"/>
</dbReference>
<dbReference type="Gene3D" id="3.10.150.10">
    <property type="entry name" value="DNA Polymerase III, subunit A, domain 2"/>
    <property type="match status" value="1"/>
</dbReference>
<comment type="subcellular location">
    <subcellularLocation>
        <location evidence="1">Cytoplasm</location>
    </subcellularLocation>
</comment>
<feature type="domain" description="DNA polymerase III beta sliding clamp central" evidence="10">
    <location>
        <begin position="130"/>
        <end position="207"/>
    </location>
</feature>
<keyword evidence="8" id="KW-0238">DNA-binding</keyword>
<evidence type="ECO:0000256" key="8">
    <source>
        <dbReference type="ARBA" id="ARBA00023125"/>
    </source>
</evidence>
<keyword evidence="6" id="KW-0235">DNA replication</keyword>
<dbReference type="InterPro" id="IPR022637">
    <property type="entry name" value="DNA_polIII_beta_cen"/>
</dbReference>
<dbReference type="InterPro" id="IPR022634">
    <property type="entry name" value="DNA_polIII_beta_N"/>
</dbReference>
<reference evidence="11" key="1">
    <citation type="submission" date="2018-05" db="EMBL/GenBank/DDBJ databases">
        <authorList>
            <person name="Lanie J.A."/>
            <person name="Ng W.-L."/>
            <person name="Kazmierczak K.M."/>
            <person name="Andrzejewski T.M."/>
            <person name="Davidsen T.M."/>
            <person name="Wayne K.J."/>
            <person name="Tettelin H."/>
            <person name="Glass J.I."/>
            <person name="Rusch D."/>
            <person name="Podicherti R."/>
            <person name="Tsui H.-C.T."/>
            <person name="Winkler M.E."/>
        </authorList>
    </citation>
    <scope>NUCLEOTIDE SEQUENCE</scope>
</reference>
<evidence type="ECO:0008006" key="12">
    <source>
        <dbReference type="Google" id="ProtNLM"/>
    </source>
</evidence>
<evidence type="ECO:0000256" key="4">
    <source>
        <dbReference type="ARBA" id="ARBA00022679"/>
    </source>
</evidence>
<dbReference type="GO" id="GO:0006271">
    <property type="term" value="P:DNA strand elongation involved in DNA replication"/>
    <property type="evidence" value="ECO:0007669"/>
    <property type="project" value="TreeGrafter"/>
</dbReference>
<protein>
    <recommendedName>
        <fullName evidence="12">DNA polymerase III beta sliding clamp central domain-containing protein</fullName>
    </recommendedName>
</protein>
<keyword evidence="5" id="KW-0548">Nucleotidyltransferase</keyword>
<dbReference type="Pfam" id="PF02767">
    <property type="entry name" value="DNA_pol3_beta_2"/>
    <property type="match status" value="1"/>
</dbReference>
<dbReference type="PANTHER" id="PTHR30478:SF0">
    <property type="entry name" value="BETA SLIDING CLAMP"/>
    <property type="match status" value="1"/>
</dbReference>
<dbReference type="SMART" id="SM00480">
    <property type="entry name" value="POL3Bc"/>
    <property type="match status" value="1"/>
</dbReference>
<keyword evidence="7" id="KW-0239">DNA-directed DNA polymerase</keyword>
<dbReference type="GO" id="GO:0005737">
    <property type="term" value="C:cytoplasm"/>
    <property type="evidence" value="ECO:0007669"/>
    <property type="project" value="UniProtKB-SubCell"/>
</dbReference>
<evidence type="ECO:0000256" key="7">
    <source>
        <dbReference type="ARBA" id="ARBA00022932"/>
    </source>
</evidence>
<evidence type="ECO:0000256" key="3">
    <source>
        <dbReference type="ARBA" id="ARBA00022490"/>
    </source>
</evidence>
<dbReference type="AlphaFoldDB" id="A0A381RT55"/>
<evidence type="ECO:0000259" key="9">
    <source>
        <dbReference type="Pfam" id="PF00712"/>
    </source>
</evidence>
<feature type="non-terminal residue" evidence="11">
    <location>
        <position position="208"/>
    </location>
</feature>
<accession>A0A381RT55</accession>
<proteinExistence type="inferred from homology"/>
<feature type="domain" description="DNA polymerase III beta sliding clamp N-terminal" evidence="9">
    <location>
        <begin position="1"/>
        <end position="119"/>
    </location>
</feature>